<dbReference type="HOGENOM" id="CLU_2131474_0_0_5"/>
<organism evidence="1 2">
    <name type="scientific">Rhizobium etli (strain CIAT 652)</name>
    <dbReference type="NCBI Taxonomy" id="491916"/>
    <lineage>
        <taxon>Bacteria</taxon>
        <taxon>Pseudomonadati</taxon>
        <taxon>Pseudomonadota</taxon>
        <taxon>Alphaproteobacteria</taxon>
        <taxon>Hyphomicrobiales</taxon>
        <taxon>Rhizobiaceae</taxon>
        <taxon>Rhizobium/Agrobacterium group</taxon>
        <taxon>Rhizobium</taxon>
    </lineage>
</organism>
<dbReference type="KEGG" id="rec:RHECIAT_CH0003442"/>
<dbReference type="AlphaFoldDB" id="B3PWF2"/>
<name>B3PWF2_RHIE6</name>
<evidence type="ECO:0000313" key="2">
    <source>
        <dbReference type="Proteomes" id="UP000008817"/>
    </source>
</evidence>
<accession>B3PWF2</accession>
<protein>
    <submittedName>
        <fullName evidence="1">Uncharacterized protein</fullName>
    </submittedName>
</protein>
<reference evidence="1 2" key="1">
    <citation type="submission" date="2008-04" db="EMBL/GenBank/DDBJ databases">
        <title>Genome diversity and DNA divergence of Rhizobium etli.</title>
        <authorList>
            <person name="Gonzalez V."/>
            <person name="Acosta J.L."/>
            <person name="Santamaria R.I."/>
            <person name="Bustos P."/>
            <person name="Hernandez-Gonzalez I.L."/>
            <person name="Fernandez J.L."/>
            <person name="Diaz R."/>
            <person name="Flores M."/>
            <person name="Mora J."/>
            <person name="Palacios R."/>
            <person name="Davila G."/>
        </authorList>
    </citation>
    <scope>NUCLEOTIDE SEQUENCE [LARGE SCALE GENOMIC DNA]</scope>
    <source>
        <strain evidence="1 2">CIAT 652</strain>
    </source>
</reference>
<dbReference type="Proteomes" id="UP000008817">
    <property type="component" value="Chromosome"/>
</dbReference>
<sequence length="113" mass="13162">MGNYNPPLISCDNIKIKRNHSYALCKQSYQRTRHPPRRVLSFLRDGLPQGDRYDRCIGKEVLRRQRYPLLRWPCAKPVYPQAMIGHALNAKCFRLALTLRDSNAPPIEIMSLL</sequence>
<dbReference type="EMBL" id="CP001074">
    <property type="protein sequence ID" value="ACE92389.1"/>
    <property type="molecule type" value="Genomic_DNA"/>
</dbReference>
<proteinExistence type="predicted"/>
<gene>
    <name evidence="1" type="ordered locus">RHECIAT_CH0003442</name>
</gene>
<evidence type="ECO:0000313" key="1">
    <source>
        <dbReference type="EMBL" id="ACE92389.1"/>
    </source>
</evidence>